<dbReference type="Proteomes" id="UP000008370">
    <property type="component" value="Unassembled WGS sequence"/>
</dbReference>
<dbReference type="HOGENOM" id="CLU_2574627_0_0_1"/>
<dbReference type="AlphaFoldDB" id="K5V7W2"/>
<protein>
    <submittedName>
        <fullName evidence="1">Uncharacterized protein</fullName>
    </submittedName>
</protein>
<dbReference type="RefSeq" id="XP_007391428.1">
    <property type="nucleotide sequence ID" value="XM_007391366.1"/>
</dbReference>
<dbReference type="InParanoid" id="K5V7W2"/>
<sequence length="81" mass="8979">MSKTALFRRVPACGCLCRSCDGVFDVDVGTSPERRGTHLQSSCPPHRRMILSVHPMGIQDTQKAWYAPGAHSSHLSRHTTF</sequence>
<reference evidence="1 2" key="1">
    <citation type="journal article" date="2012" name="BMC Genomics">
        <title>Comparative genomics of the white-rot fungi, Phanerochaete carnosa and P. chrysosporium, to elucidate the genetic basis of the distinct wood types they colonize.</title>
        <authorList>
            <person name="Suzuki H."/>
            <person name="MacDonald J."/>
            <person name="Syed K."/>
            <person name="Salamov A."/>
            <person name="Hori C."/>
            <person name="Aerts A."/>
            <person name="Henrissat B."/>
            <person name="Wiebenga A."/>
            <person name="vanKuyk P.A."/>
            <person name="Barry K."/>
            <person name="Lindquist E."/>
            <person name="LaButti K."/>
            <person name="Lapidus A."/>
            <person name="Lucas S."/>
            <person name="Coutinho P."/>
            <person name="Gong Y."/>
            <person name="Samejima M."/>
            <person name="Mahadevan R."/>
            <person name="Abou-Zaid M."/>
            <person name="de Vries R.P."/>
            <person name="Igarashi K."/>
            <person name="Yadav J.S."/>
            <person name="Grigoriev I.V."/>
            <person name="Master E.R."/>
        </authorList>
    </citation>
    <scope>NUCLEOTIDE SEQUENCE [LARGE SCALE GENOMIC DNA]</scope>
    <source>
        <strain evidence="1 2">HHB-10118-sp</strain>
    </source>
</reference>
<accession>K5V7W2</accession>
<name>K5V7W2_PHACS</name>
<dbReference type="EMBL" id="JH930469">
    <property type="protein sequence ID" value="EKM58836.1"/>
    <property type="molecule type" value="Genomic_DNA"/>
</dbReference>
<proteinExistence type="predicted"/>
<gene>
    <name evidence="1" type="ORF">PHACADRAFT_248931</name>
</gene>
<evidence type="ECO:0000313" key="1">
    <source>
        <dbReference type="EMBL" id="EKM58836.1"/>
    </source>
</evidence>
<dbReference type="GeneID" id="18914493"/>
<keyword evidence="2" id="KW-1185">Reference proteome</keyword>
<dbReference type="KEGG" id="pco:PHACADRAFT_248931"/>
<evidence type="ECO:0000313" key="2">
    <source>
        <dbReference type="Proteomes" id="UP000008370"/>
    </source>
</evidence>
<organism evidence="1 2">
    <name type="scientific">Phanerochaete carnosa (strain HHB-10118-sp)</name>
    <name type="common">White-rot fungus</name>
    <name type="synonym">Peniophora carnosa</name>
    <dbReference type="NCBI Taxonomy" id="650164"/>
    <lineage>
        <taxon>Eukaryota</taxon>
        <taxon>Fungi</taxon>
        <taxon>Dikarya</taxon>
        <taxon>Basidiomycota</taxon>
        <taxon>Agaricomycotina</taxon>
        <taxon>Agaricomycetes</taxon>
        <taxon>Polyporales</taxon>
        <taxon>Phanerochaetaceae</taxon>
        <taxon>Phanerochaete</taxon>
    </lineage>
</organism>